<dbReference type="SMART" id="SM00387">
    <property type="entry name" value="HATPase_c"/>
    <property type="match status" value="1"/>
</dbReference>
<dbReference type="Gene3D" id="3.30.565.10">
    <property type="entry name" value="Histidine kinase-like ATPase, C-terminal domain"/>
    <property type="match status" value="1"/>
</dbReference>
<dbReference type="Pfam" id="PF13796">
    <property type="entry name" value="Sensor"/>
    <property type="match status" value="1"/>
</dbReference>
<dbReference type="EMBL" id="MLCF01000045">
    <property type="protein sequence ID" value="OIV37658.1"/>
    <property type="molecule type" value="Genomic_DNA"/>
</dbReference>
<evidence type="ECO:0000259" key="10">
    <source>
        <dbReference type="SMART" id="SM00387"/>
    </source>
</evidence>
<dbReference type="Gene3D" id="1.20.5.1930">
    <property type="match status" value="1"/>
</dbReference>
<evidence type="ECO:0000256" key="3">
    <source>
        <dbReference type="ARBA" id="ARBA00022553"/>
    </source>
</evidence>
<keyword evidence="8" id="KW-0902">Two-component regulatory system</keyword>
<evidence type="ECO:0000256" key="2">
    <source>
        <dbReference type="ARBA" id="ARBA00012438"/>
    </source>
</evidence>
<comment type="caution">
    <text evidence="11">The sequence shown here is derived from an EMBL/GenBank/DDBJ whole genome shotgun (WGS) entry which is preliminary data.</text>
</comment>
<feature type="domain" description="Histidine kinase/HSP90-like ATPase" evidence="10">
    <location>
        <begin position="309"/>
        <end position="399"/>
    </location>
</feature>
<evidence type="ECO:0000256" key="1">
    <source>
        <dbReference type="ARBA" id="ARBA00000085"/>
    </source>
</evidence>
<dbReference type="PANTHER" id="PTHR24421:SF10">
    <property type="entry name" value="NITRATE_NITRITE SENSOR PROTEIN NARQ"/>
    <property type="match status" value="1"/>
</dbReference>
<protein>
    <recommendedName>
        <fullName evidence="2">histidine kinase</fullName>
        <ecNumber evidence="2">2.7.13.3</ecNumber>
    </recommendedName>
</protein>
<feature type="transmembrane region" description="Helical" evidence="9">
    <location>
        <begin position="146"/>
        <end position="169"/>
    </location>
</feature>
<dbReference type="InterPro" id="IPR050482">
    <property type="entry name" value="Sensor_HK_TwoCompSys"/>
</dbReference>
<keyword evidence="9" id="KW-0812">Transmembrane</keyword>
<dbReference type="SUPFAM" id="SSF55874">
    <property type="entry name" value="ATPase domain of HSP90 chaperone/DNA topoisomerase II/histidine kinase"/>
    <property type="match status" value="1"/>
</dbReference>
<dbReference type="OrthoDB" id="5242012at2"/>
<keyword evidence="6" id="KW-0418">Kinase</keyword>
<accession>A0A1J7CDC2</accession>
<evidence type="ECO:0000256" key="6">
    <source>
        <dbReference type="ARBA" id="ARBA00022777"/>
    </source>
</evidence>
<keyword evidence="7" id="KW-0067">ATP-binding</keyword>
<dbReference type="InterPro" id="IPR036890">
    <property type="entry name" value="HATPase_C_sf"/>
</dbReference>
<evidence type="ECO:0000256" key="7">
    <source>
        <dbReference type="ARBA" id="ARBA00022840"/>
    </source>
</evidence>
<dbReference type="AlphaFoldDB" id="A0A1J7CDC2"/>
<keyword evidence="4" id="KW-0808">Transferase</keyword>
<dbReference type="RefSeq" id="WP_071656365.1">
    <property type="nucleotide sequence ID" value="NZ_MLCF01000045.1"/>
</dbReference>
<reference evidence="11 12" key="1">
    <citation type="submission" date="2016-10" db="EMBL/GenBank/DDBJ databases">
        <title>Genome sequence of Streptomyces gilvigriseus MUSC 26.</title>
        <authorList>
            <person name="Lee L.-H."/>
            <person name="Ser H.-L."/>
        </authorList>
    </citation>
    <scope>NUCLEOTIDE SEQUENCE [LARGE SCALE GENOMIC DNA]</scope>
    <source>
        <strain evidence="11 12">MUSC 26</strain>
    </source>
</reference>
<keyword evidence="5" id="KW-0547">Nucleotide-binding</keyword>
<evidence type="ECO:0000256" key="4">
    <source>
        <dbReference type="ARBA" id="ARBA00022679"/>
    </source>
</evidence>
<sequence>MQNSHFGRVRRALGRPWRATVFLAAGLPLATIGAVVLLTIGIPPTPAGAVVLLLFSPLLTRIQRDRYRVLYDVEIPPTRHPQGLLARLRSRSTWRPYLYHLLLGPLIGTLGAAVVLGWAAGVAMVTCWMWRYALPLDVRLSENPKLFTLNTVGGVVVLAVLPWASAAVARLDCWAGRNFLGPDRAEVLEKRVEVLAVSRAGVVDAADAERRRIERDLHDGAQQRLVSLAVNLGLALATMPDLPSDARTVIQEAHAEAKAAIEELSLLVRGLHPAVLDDRGLSAALSGIAERSVVPVRLTVTLPQRPPPTVEAVAYFTVSEALANVAKHSKAEQAEVEVRGTGDRLLVRVWDDGVGGADASDGTGLRGLALRAASVDGRLTVRSPQGGPTEIRVELPCVR</sequence>
<dbReference type="GO" id="GO:0000155">
    <property type="term" value="F:phosphorelay sensor kinase activity"/>
    <property type="evidence" value="ECO:0007669"/>
    <property type="project" value="InterPro"/>
</dbReference>
<dbReference type="Pfam" id="PF07730">
    <property type="entry name" value="HisKA_3"/>
    <property type="match status" value="1"/>
</dbReference>
<dbReference type="Proteomes" id="UP000243342">
    <property type="component" value="Unassembled WGS sequence"/>
</dbReference>
<feature type="transmembrane region" description="Helical" evidence="9">
    <location>
        <begin position="21"/>
        <end position="40"/>
    </location>
</feature>
<dbReference type="GO" id="GO:0016020">
    <property type="term" value="C:membrane"/>
    <property type="evidence" value="ECO:0007669"/>
    <property type="project" value="InterPro"/>
</dbReference>
<keyword evidence="12" id="KW-1185">Reference proteome</keyword>
<evidence type="ECO:0000313" key="11">
    <source>
        <dbReference type="EMBL" id="OIV37658.1"/>
    </source>
</evidence>
<dbReference type="Pfam" id="PF02518">
    <property type="entry name" value="HATPase_c"/>
    <property type="match status" value="1"/>
</dbReference>
<dbReference type="InterPro" id="IPR003594">
    <property type="entry name" value="HATPase_dom"/>
</dbReference>
<name>A0A1J7CDC2_9ACTN</name>
<comment type="catalytic activity">
    <reaction evidence="1">
        <text>ATP + protein L-histidine = ADP + protein N-phospho-L-histidine.</text>
        <dbReference type="EC" id="2.7.13.3"/>
    </reaction>
</comment>
<keyword evidence="3" id="KW-0597">Phosphoprotein</keyword>
<gene>
    <name evidence="11" type="ORF">BIV57_09820</name>
</gene>
<dbReference type="GO" id="GO:0046983">
    <property type="term" value="F:protein dimerization activity"/>
    <property type="evidence" value="ECO:0007669"/>
    <property type="project" value="InterPro"/>
</dbReference>
<evidence type="ECO:0000313" key="12">
    <source>
        <dbReference type="Proteomes" id="UP000243342"/>
    </source>
</evidence>
<organism evidence="11 12">
    <name type="scientific">Mangrovactinospora gilvigrisea</name>
    <dbReference type="NCBI Taxonomy" id="1428644"/>
    <lineage>
        <taxon>Bacteria</taxon>
        <taxon>Bacillati</taxon>
        <taxon>Actinomycetota</taxon>
        <taxon>Actinomycetes</taxon>
        <taxon>Kitasatosporales</taxon>
        <taxon>Streptomycetaceae</taxon>
        <taxon>Mangrovactinospora</taxon>
    </lineage>
</organism>
<dbReference type="STRING" id="1428644.BIV57_09820"/>
<dbReference type="InterPro" id="IPR011712">
    <property type="entry name" value="Sig_transdc_His_kin_sub3_dim/P"/>
</dbReference>
<evidence type="ECO:0000256" key="9">
    <source>
        <dbReference type="SAM" id="Phobius"/>
    </source>
</evidence>
<feature type="transmembrane region" description="Helical" evidence="9">
    <location>
        <begin position="97"/>
        <end position="126"/>
    </location>
</feature>
<dbReference type="CDD" id="cd16917">
    <property type="entry name" value="HATPase_UhpB-NarQ-NarX-like"/>
    <property type="match status" value="1"/>
</dbReference>
<proteinExistence type="predicted"/>
<dbReference type="EC" id="2.7.13.3" evidence="2"/>
<keyword evidence="9" id="KW-0472">Membrane</keyword>
<dbReference type="PANTHER" id="PTHR24421">
    <property type="entry name" value="NITRATE/NITRITE SENSOR PROTEIN NARX-RELATED"/>
    <property type="match status" value="1"/>
</dbReference>
<evidence type="ECO:0000256" key="8">
    <source>
        <dbReference type="ARBA" id="ARBA00023012"/>
    </source>
</evidence>
<keyword evidence="9" id="KW-1133">Transmembrane helix</keyword>
<dbReference type="InterPro" id="IPR025828">
    <property type="entry name" value="Put_sensor_dom"/>
</dbReference>
<evidence type="ECO:0000256" key="5">
    <source>
        <dbReference type="ARBA" id="ARBA00022741"/>
    </source>
</evidence>
<dbReference type="GO" id="GO:0005524">
    <property type="term" value="F:ATP binding"/>
    <property type="evidence" value="ECO:0007669"/>
    <property type="project" value="UniProtKB-KW"/>
</dbReference>